<dbReference type="KEGG" id="hmn:HM131_17105"/>
<dbReference type="SUPFAM" id="SSF109854">
    <property type="entry name" value="DinB/YfiT-like putative metalloenzymes"/>
    <property type="match status" value="1"/>
</dbReference>
<dbReference type="EMBL" id="CP020772">
    <property type="protein sequence ID" value="ARI78449.1"/>
    <property type="molecule type" value="Genomic_DNA"/>
</dbReference>
<dbReference type="Proteomes" id="UP000192527">
    <property type="component" value="Chromosome"/>
</dbReference>
<name>A0A1W5ZYV5_9BACI</name>
<evidence type="ECO:0000313" key="3">
    <source>
        <dbReference type="EMBL" id="ARI78449.1"/>
    </source>
</evidence>
<dbReference type="Gene3D" id="1.20.120.450">
    <property type="entry name" value="dinb family like domain"/>
    <property type="match status" value="1"/>
</dbReference>
<evidence type="ECO:0000259" key="2">
    <source>
        <dbReference type="Pfam" id="PF12867"/>
    </source>
</evidence>
<dbReference type="STRING" id="402384.HM131_17105"/>
<dbReference type="RefSeq" id="WP_085030908.1">
    <property type="nucleotide sequence ID" value="NZ_CP020772.1"/>
</dbReference>
<evidence type="ECO:0000256" key="1">
    <source>
        <dbReference type="SAM" id="MobiDB-lite"/>
    </source>
</evidence>
<feature type="domain" description="DinB-like" evidence="2">
    <location>
        <begin position="4"/>
        <end position="153"/>
    </location>
</feature>
<gene>
    <name evidence="3" type="ORF">HM131_17105</name>
</gene>
<protein>
    <recommendedName>
        <fullName evidence="2">DinB-like domain-containing protein</fullName>
    </recommendedName>
</protein>
<accession>A0A1W5ZYV5</accession>
<proteinExistence type="predicted"/>
<feature type="compositionally biased region" description="Polar residues" evidence="1">
    <location>
        <begin position="61"/>
        <end position="74"/>
    </location>
</feature>
<sequence length="162" mass="18998">MYGLDEKRDQVLSFVEEISLDEAKKKPSEDQWSILEVLEHLFLMEQLIVHQIEQALKRGDQQQTSDKPIHQTTNRKYKVEAPEAVQPKGQLQSLEDAKEGLKKTREATLFLIHNKDTETLKNRVFPHPAFGDMNLAQWIEFIGWHEIRHLDQMKEVKAQLNQ</sequence>
<dbReference type="OrthoDB" id="5464839at2"/>
<dbReference type="InterPro" id="IPR034660">
    <property type="entry name" value="DinB/YfiT-like"/>
</dbReference>
<keyword evidence="4" id="KW-1185">Reference proteome</keyword>
<evidence type="ECO:0000313" key="4">
    <source>
        <dbReference type="Proteomes" id="UP000192527"/>
    </source>
</evidence>
<dbReference type="AlphaFoldDB" id="A0A1W5ZYV5"/>
<dbReference type="Pfam" id="PF12867">
    <property type="entry name" value="DinB_2"/>
    <property type="match status" value="1"/>
</dbReference>
<reference evidence="3 4" key="1">
    <citation type="submission" date="2017-04" db="EMBL/GenBank/DDBJ databases">
        <title>The whole genome sequencing and assembly of Halobacillus mangrovi strain.</title>
        <authorList>
            <person name="Lee S.-J."/>
            <person name="Park M.-K."/>
            <person name="Kim J.-Y."/>
            <person name="Lee Y.-J."/>
            <person name="Yi H."/>
            <person name="Bahn Y.-S."/>
            <person name="Kim J.F."/>
            <person name="Lee D.-W."/>
        </authorList>
    </citation>
    <scope>NUCLEOTIDE SEQUENCE [LARGE SCALE GENOMIC DNA]</scope>
    <source>
        <strain evidence="3 4">KTB 131</strain>
    </source>
</reference>
<dbReference type="InterPro" id="IPR024775">
    <property type="entry name" value="DinB-like"/>
</dbReference>
<organism evidence="3 4">
    <name type="scientific">Halobacillus mangrovi</name>
    <dbReference type="NCBI Taxonomy" id="402384"/>
    <lineage>
        <taxon>Bacteria</taxon>
        <taxon>Bacillati</taxon>
        <taxon>Bacillota</taxon>
        <taxon>Bacilli</taxon>
        <taxon>Bacillales</taxon>
        <taxon>Bacillaceae</taxon>
        <taxon>Halobacillus</taxon>
    </lineage>
</organism>
<feature type="region of interest" description="Disordered" evidence="1">
    <location>
        <begin position="58"/>
        <end position="90"/>
    </location>
</feature>